<accession>I0AK96</accession>
<evidence type="ECO:0000313" key="2">
    <source>
        <dbReference type="Proteomes" id="UP000007394"/>
    </source>
</evidence>
<dbReference type="STRING" id="945713.IALB_1696"/>
<dbReference type="EMBL" id="CP003418">
    <property type="protein sequence ID" value="AFH49403.1"/>
    <property type="molecule type" value="Genomic_DNA"/>
</dbReference>
<keyword evidence="2" id="KW-1185">Reference proteome</keyword>
<dbReference type="KEGG" id="ial:IALB_1696"/>
<dbReference type="InterPro" id="IPR010994">
    <property type="entry name" value="RuvA_2-like"/>
</dbReference>
<name>I0AK96_IGNAJ</name>
<sequence>MKLLSLIFLFILISSLYIFPQVIDSTDIQVEETLDELLEESFEEEDNSDLYNSIEELLLNPIDLNSADIFELQKIPGVTLNISETILSYRKRFGPFYSVNELYSIRELDRELINKIIPFLKTDKSSFQTDSTVVEQSFSEQIFIPSKFRLQLRSRYGNDLQTRKGFEDGIYLGSKLRAYNRLILKYTKQIQIGFIFDKDAGEKDFNDFSSFHINVKNIGPISNFIAGDYVLEFGQGLMLWSPYSFSKGADAILPVKRKAKIIKPYTSSTEYDFMRGVASTFNYSDFALTVFYSSKKVDANVDTLTNKITSTPKTGLHLTENDLKKKNRVTENLFGGRISYKYQDYLDVGLSGYNSKFSNEFETSSVYELSGNQFRFYSFDYDLNLSQINFFGEFAYNEKSVASLNGLILSPLSNFIITASIRNYPSNYISLHGFGFGEQSGKTNNEFGIYYGIKWKSNFGLFNLYYDQFRFPYATFENPVSSSGDEIYISFSKKIFNKTNLLLRFKTERKEVSENLNDIKSVVRRTRNSYRSEIVYDVSNKLKLKSRVEYNTYQIKETDRNEKGFLILQDVRFSATKSLLIYGRIILFETDSFNSAVYEFENDLTGVLTNLAMYDNGMRWYLMVRYKPIDIITLSMKYSETYKPNVKTLSSGNNLINNNIDNRISFQIDLNY</sequence>
<dbReference type="Pfam" id="PF12836">
    <property type="entry name" value="HHH_3"/>
    <property type="match status" value="1"/>
</dbReference>
<dbReference type="SUPFAM" id="SSF47781">
    <property type="entry name" value="RuvA domain 2-like"/>
    <property type="match status" value="1"/>
</dbReference>
<dbReference type="HOGENOM" id="CLU_024854_0_0_10"/>
<evidence type="ECO:0008006" key="3">
    <source>
        <dbReference type="Google" id="ProtNLM"/>
    </source>
</evidence>
<evidence type="ECO:0000313" key="1">
    <source>
        <dbReference type="EMBL" id="AFH49403.1"/>
    </source>
</evidence>
<dbReference type="OrthoDB" id="9766750at2"/>
<proteinExistence type="predicted"/>
<dbReference type="Proteomes" id="UP000007394">
    <property type="component" value="Chromosome"/>
</dbReference>
<gene>
    <name evidence="1" type="ordered locus">IALB_1696</name>
</gene>
<dbReference type="AlphaFoldDB" id="I0AK96"/>
<protein>
    <recommendedName>
        <fullName evidence="3">Helix-hairpin-helix domain-containing protein</fullName>
    </recommendedName>
</protein>
<dbReference type="PATRIC" id="fig|945713.3.peg.1698"/>
<dbReference type="eggNOG" id="COG1555">
    <property type="taxonomic scope" value="Bacteria"/>
</dbReference>
<dbReference type="RefSeq" id="WP_014560556.1">
    <property type="nucleotide sequence ID" value="NC_017464.1"/>
</dbReference>
<organism evidence="1 2">
    <name type="scientific">Ignavibacterium album (strain DSM 19864 / JCM 16511 / NBRC 101810 / Mat9-16)</name>
    <dbReference type="NCBI Taxonomy" id="945713"/>
    <lineage>
        <taxon>Bacteria</taxon>
        <taxon>Pseudomonadati</taxon>
        <taxon>Ignavibacteriota</taxon>
        <taxon>Ignavibacteria</taxon>
        <taxon>Ignavibacteriales</taxon>
        <taxon>Ignavibacteriaceae</taxon>
        <taxon>Ignavibacterium</taxon>
    </lineage>
</organism>
<reference evidence="1 2" key="1">
    <citation type="journal article" date="2012" name="Front. Microbiol.">
        <title>Complete genome of Ignavibacterium album, a metabolically versatile, flagellated, facultative anaerobe from the phylum Chlorobi.</title>
        <authorList>
            <person name="Liu Z."/>
            <person name="Frigaard N.-U."/>
            <person name="Vogl K."/>
            <person name="Iino T."/>
            <person name="Ohkuma M."/>
            <person name="Overmann J."/>
            <person name="Bryant D.A."/>
        </authorList>
    </citation>
    <scope>NUCLEOTIDE SEQUENCE [LARGE SCALE GENOMIC DNA]</scope>
    <source>
        <strain evidence="2">DSM 19864 / JCM 16511 / NBRC 101810 / Mat9-16</strain>
    </source>
</reference>
<dbReference type="Gene3D" id="1.10.150.280">
    <property type="entry name" value="AF1531-like domain"/>
    <property type="match status" value="1"/>
</dbReference>